<feature type="transmembrane region" description="Helical" evidence="7">
    <location>
        <begin position="371"/>
        <end position="389"/>
    </location>
</feature>
<dbReference type="InterPro" id="IPR012496">
    <property type="entry name" value="TMC_dom"/>
</dbReference>
<name>A0A8J1XXK2_OWEFU</name>
<evidence type="ECO:0000313" key="9">
    <source>
        <dbReference type="Proteomes" id="UP000749559"/>
    </source>
</evidence>
<evidence type="ECO:0000256" key="4">
    <source>
        <dbReference type="ARBA" id="ARBA00022989"/>
    </source>
</evidence>
<feature type="compositionally biased region" description="Basic and acidic residues" evidence="6">
    <location>
        <begin position="39"/>
        <end position="56"/>
    </location>
</feature>
<feature type="transmembrane region" description="Helical" evidence="7">
    <location>
        <begin position="765"/>
        <end position="790"/>
    </location>
</feature>
<keyword evidence="9" id="KW-1185">Reference proteome</keyword>
<feature type="transmembrane region" description="Helical" evidence="7">
    <location>
        <begin position="214"/>
        <end position="231"/>
    </location>
</feature>
<evidence type="ECO:0000256" key="3">
    <source>
        <dbReference type="ARBA" id="ARBA00022692"/>
    </source>
</evidence>
<feature type="transmembrane region" description="Helical" evidence="7">
    <location>
        <begin position="550"/>
        <end position="569"/>
    </location>
</feature>
<organism evidence="8 9">
    <name type="scientific">Owenia fusiformis</name>
    <name type="common">Polychaete worm</name>
    <dbReference type="NCBI Taxonomy" id="6347"/>
    <lineage>
        <taxon>Eukaryota</taxon>
        <taxon>Metazoa</taxon>
        <taxon>Spiralia</taxon>
        <taxon>Lophotrochozoa</taxon>
        <taxon>Annelida</taxon>
        <taxon>Polychaeta</taxon>
        <taxon>Sedentaria</taxon>
        <taxon>Canalipalpata</taxon>
        <taxon>Sabellida</taxon>
        <taxon>Oweniida</taxon>
        <taxon>Oweniidae</taxon>
        <taxon>Owenia</taxon>
    </lineage>
</organism>
<gene>
    <name evidence="8" type="ORF">OFUS_LOCUS19588</name>
</gene>
<feature type="transmembrane region" description="Helical" evidence="7">
    <location>
        <begin position="658"/>
        <end position="681"/>
    </location>
</feature>
<evidence type="ECO:0000313" key="8">
    <source>
        <dbReference type="EMBL" id="CAH1794986.1"/>
    </source>
</evidence>
<comment type="caution">
    <text evidence="8">The sequence shown here is derived from an EMBL/GenBank/DDBJ whole genome shotgun (WGS) entry which is preliminary data.</text>
</comment>
<evidence type="ECO:0000256" key="6">
    <source>
        <dbReference type="SAM" id="MobiDB-lite"/>
    </source>
</evidence>
<dbReference type="AlphaFoldDB" id="A0A8J1XXK2"/>
<dbReference type="PANTHER" id="PTHR23302:SF24">
    <property type="entry name" value="TMC DOMAIN-CONTAINING PROTEIN"/>
    <property type="match status" value="1"/>
</dbReference>
<dbReference type="GO" id="GO:0008381">
    <property type="term" value="F:mechanosensitive monoatomic ion channel activity"/>
    <property type="evidence" value="ECO:0007669"/>
    <property type="project" value="TreeGrafter"/>
</dbReference>
<dbReference type="OrthoDB" id="1936208at2759"/>
<accession>A0A8J1XXK2</accession>
<dbReference type="Pfam" id="PF07810">
    <property type="entry name" value="TMC"/>
    <property type="match status" value="1"/>
</dbReference>
<keyword evidence="4 7" id="KW-1133">Transmembrane helix</keyword>
<keyword evidence="3 7" id="KW-0812">Transmembrane</keyword>
<comment type="subcellular location">
    <subcellularLocation>
        <location evidence="1">Membrane</location>
        <topology evidence="1">Multi-pass membrane protein</topology>
    </subcellularLocation>
</comment>
<evidence type="ECO:0000256" key="2">
    <source>
        <dbReference type="ARBA" id="ARBA00006510"/>
    </source>
</evidence>
<evidence type="ECO:0000256" key="5">
    <source>
        <dbReference type="ARBA" id="ARBA00023136"/>
    </source>
</evidence>
<feature type="transmembrane region" description="Helical" evidence="7">
    <location>
        <begin position="464"/>
        <end position="488"/>
    </location>
</feature>
<feature type="transmembrane region" description="Helical" evidence="7">
    <location>
        <begin position="702"/>
        <end position="728"/>
    </location>
</feature>
<dbReference type="Proteomes" id="UP000749559">
    <property type="component" value="Unassembled WGS sequence"/>
</dbReference>
<evidence type="ECO:0000256" key="1">
    <source>
        <dbReference type="ARBA" id="ARBA00004141"/>
    </source>
</evidence>
<feature type="region of interest" description="Disordered" evidence="6">
    <location>
        <begin position="27"/>
        <end position="56"/>
    </location>
</feature>
<sequence length="838" mass="95794">MKKTKYSPISDNLLNLETEMSNKRVSYDPNTLPVPDDIENLHNDVQNDNHGRDNHLKRQSSIQHNELLAQLPSKQIDLDDPHSKTFSLERDRRRSTLRRRRSTRVQNGADEVDLTIEPNLTTEHENWERQQTLRNVTASLDKKRVLRRQLMSTPTQSLTGVQKWKHDQSVRWAKFKTRASDLFSQVEVWKGSLKTIEGYYGTGVLSYFRFVKTLMFLNFLIAIIMIGVILVPQKVLKPETFEIQTCTNDTMVLQPVVAAAQSVTNVTSSSNVTLSPNVTSSPIVTPSGQSRSSNASYGCQSLTCSIRYKEYVENFTATQNAAQVVPAIQQVLDFLQGTGWMERTEMFIGYYFNKTYTSVLSEMEEKYNMPLAYLCSVGAYFTISLLLMVQSTASGIKASLVNREERFYQYCNKIFCGWEYGITREKPAALKMKNISFDLEQDLIEQRRQVKQKNLNRGQKCRLYFIRIIVNIGVLAILGGAFFCIFKVQEETYKLASTVTNAFLVLLIQYLPALTITLLNVIIPIVFLKVVTWEEYAPAVELNITLIRTVFLRLSSLAVLIVVIANQILCNSTAEDNAPCTYCDRKTQCWETYVGQQLYKLALLDFLVNFASTFLYELPRKLLVKYFVNVKLVQWVGPPEFQISKCVLDVVYSQVLCWLGAFFSPFIPAMTFVKFFLLFYMKKFTLLKSCVPSQRPYRASKANFFFMVILLVSFALCCVPIGYVIAIIKPSKGCSPFRIHSSESYTMWSTIGDLVNSWPGLPQQIFTFLGSPGFYIPFVIVLGLLLYYYYAVSVGHKHYVQLLSEQLALEGRDKQFLLSRVQEALLRGEITSNSMVRS</sequence>
<reference evidence="8" key="1">
    <citation type="submission" date="2022-03" db="EMBL/GenBank/DDBJ databases">
        <authorList>
            <person name="Martin C."/>
        </authorList>
    </citation>
    <scope>NUCLEOTIDE SEQUENCE</scope>
</reference>
<dbReference type="EMBL" id="CAIIXF020000009">
    <property type="protein sequence ID" value="CAH1794986.1"/>
    <property type="molecule type" value="Genomic_DNA"/>
</dbReference>
<dbReference type="InterPro" id="IPR038900">
    <property type="entry name" value="TMC"/>
</dbReference>
<dbReference type="GO" id="GO:0005886">
    <property type="term" value="C:plasma membrane"/>
    <property type="evidence" value="ECO:0007669"/>
    <property type="project" value="InterPro"/>
</dbReference>
<keyword evidence="5 7" id="KW-0472">Membrane</keyword>
<protein>
    <submittedName>
        <fullName evidence="8">Uncharacterized protein</fullName>
    </submittedName>
</protein>
<comment type="similarity">
    <text evidence="2">Belongs to the TMC family.</text>
</comment>
<feature type="transmembrane region" description="Helical" evidence="7">
    <location>
        <begin position="508"/>
        <end position="530"/>
    </location>
</feature>
<evidence type="ECO:0000256" key="7">
    <source>
        <dbReference type="SAM" id="Phobius"/>
    </source>
</evidence>
<dbReference type="PANTHER" id="PTHR23302">
    <property type="entry name" value="TRANSMEMBRANE CHANNEL-RELATED"/>
    <property type="match status" value="1"/>
</dbReference>
<proteinExistence type="inferred from homology"/>